<protein>
    <submittedName>
        <fullName evidence="1">Uncharacterized protein</fullName>
    </submittedName>
</protein>
<comment type="caution">
    <text evidence="1">The sequence shown here is derived from an EMBL/GenBank/DDBJ whole genome shotgun (WGS) entry which is preliminary data.</text>
</comment>
<organism evidence="1 2">
    <name type="scientific">Araneus ventricosus</name>
    <name type="common">Orbweaver spider</name>
    <name type="synonym">Epeira ventricosa</name>
    <dbReference type="NCBI Taxonomy" id="182803"/>
    <lineage>
        <taxon>Eukaryota</taxon>
        <taxon>Metazoa</taxon>
        <taxon>Ecdysozoa</taxon>
        <taxon>Arthropoda</taxon>
        <taxon>Chelicerata</taxon>
        <taxon>Arachnida</taxon>
        <taxon>Araneae</taxon>
        <taxon>Araneomorphae</taxon>
        <taxon>Entelegynae</taxon>
        <taxon>Araneoidea</taxon>
        <taxon>Araneidae</taxon>
        <taxon>Araneus</taxon>
    </lineage>
</organism>
<name>A0A4Y2U6N7_ARAVE</name>
<evidence type="ECO:0000313" key="1">
    <source>
        <dbReference type="EMBL" id="GBO08153.1"/>
    </source>
</evidence>
<reference evidence="1 2" key="1">
    <citation type="journal article" date="2019" name="Sci. Rep.">
        <title>Orb-weaving spider Araneus ventricosus genome elucidates the spidroin gene catalogue.</title>
        <authorList>
            <person name="Kono N."/>
            <person name="Nakamura H."/>
            <person name="Ohtoshi R."/>
            <person name="Moran D.A.P."/>
            <person name="Shinohara A."/>
            <person name="Yoshida Y."/>
            <person name="Fujiwara M."/>
            <person name="Mori M."/>
            <person name="Tomita M."/>
            <person name="Arakawa K."/>
        </authorList>
    </citation>
    <scope>NUCLEOTIDE SEQUENCE [LARGE SCALE GENOMIC DNA]</scope>
</reference>
<dbReference type="EMBL" id="BGPR01033999">
    <property type="protein sequence ID" value="GBO08153.1"/>
    <property type="molecule type" value="Genomic_DNA"/>
</dbReference>
<proteinExistence type="predicted"/>
<dbReference type="Proteomes" id="UP000499080">
    <property type="component" value="Unassembled WGS sequence"/>
</dbReference>
<gene>
    <name evidence="1" type="ORF">AVEN_140549_1</name>
</gene>
<evidence type="ECO:0000313" key="2">
    <source>
        <dbReference type="Proteomes" id="UP000499080"/>
    </source>
</evidence>
<dbReference type="AlphaFoldDB" id="A0A4Y2U6N7"/>
<accession>A0A4Y2U6N7</accession>
<sequence length="90" mass="10522">MLITSSVIHSSGSMCFSPLESACFWNAEIRGLRRHSMQLSNSMECRTYMEFLRRYWWYWRVVKGNSFPSVKKIPTPGITNMACLKHTNNL</sequence>
<keyword evidence="2" id="KW-1185">Reference proteome</keyword>